<evidence type="ECO:0000313" key="4">
    <source>
        <dbReference type="RefSeq" id="XP_056864168.1"/>
    </source>
</evidence>
<evidence type="ECO:0000313" key="3">
    <source>
        <dbReference type="Proteomes" id="UP000504610"/>
    </source>
</evidence>
<feature type="compositionally biased region" description="Basic residues" evidence="1">
    <location>
        <begin position="422"/>
        <end position="434"/>
    </location>
</feature>
<protein>
    <submittedName>
        <fullName evidence="4">Uncharacterized protein LOC108850621</fullName>
    </submittedName>
</protein>
<reference evidence="3" key="1">
    <citation type="journal article" date="2019" name="Database">
        <title>The radish genome database (RadishGD): an integrated information resource for radish genomics.</title>
        <authorList>
            <person name="Yu H.J."/>
            <person name="Baek S."/>
            <person name="Lee Y.J."/>
            <person name="Cho A."/>
            <person name="Mun J.H."/>
        </authorList>
    </citation>
    <scope>NUCLEOTIDE SEQUENCE [LARGE SCALE GENOMIC DNA]</scope>
    <source>
        <strain evidence="3">cv. WK10039</strain>
    </source>
</reference>
<name>A0A9W3DKE3_RAPSA</name>
<dbReference type="RefSeq" id="XP_056864168.1">
    <property type="nucleotide sequence ID" value="XM_057008188.1"/>
</dbReference>
<evidence type="ECO:0000259" key="2">
    <source>
        <dbReference type="Pfam" id="PF14392"/>
    </source>
</evidence>
<organism evidence="3 4">
    <name type="scientific">Raphanus sativus</name>
    <name type="common">Radish</name>
    <name type="synonym">Raphanus raphanistrum var. sativus</name>
    <dbReference type="NCBI Taxonomy" id="3726"/>
    <lineage>
        <taxon>Eukaryota</taxon>
        <taxon>Viridiplantae</taxon>
        <taxon>Streptophyta</taxon>
        <taxon>Embryophyta</taxon>
        <taxon>Tracheophyta</taxon>
        <taxon>Spermatophyta</taxon>
        <taxon>Magnoliopsida</taxon>
        <taxon>eudicotyledons</taxon>
        <taxon>Gunneridae</taxon>
        <taxon>Pentapetalae</taxon>
        <taxon>rosids</taxon>
        <taxon>malvids</taxon>
        <taxon>Brassicales</taxon>
        <taxon>Brassicaceae</taxon>
        <taxon>Brassiceae</taxon>
        <taxon>Raphanus</taxon>
    </lineage>
</organism>
<feature type="region of interest" description="Disordered" evidence="1">
    <location>
        <begin position="395"/>
        <end position="446"/>
    </location>
</feature>
<proteinExistence type="predicted"/>
<dbReference type="Pfam" id="PF14392">
    <property type="entry name" value="zf-CCHC_4"/>
    <property type="match status" value="1"/>
</dbReference>
<dbReference type="AlphaFoldDB" id="A0A9W3DKE3"/>
<dbReference type="KEGG" id="rsz:108850621"/>
<reference evidence="4" key="2">
    <citation type="submission" date="2025-08" db="UniProtKB">
        <authorList>
            <consortium name="RefSeq"/>
        </authorList>
    </citation>
    <scope>IDENTIFICATION</scope>
    <source>
        <tissue evidence="4">Leaf</tissue>
    </source>
</reference>
<dbReference type="InterPro" id="IPR025836">
    <property type="entry name" value="Zn_knuckle_CX2CX4HX4C"/>
</dbReference>
<dbReference type="OrthoDB" id="1435598at2759"/>
<feature type="domain" description="Zinc knuckle CX2CX4HX4C" evidence="2">
    <location>
        <begin position="148"/>
        <end position="192"/>
    </location>
</feature>
<gene>
    <name evidence="4" type="primary">LOC108850621</name>
</gene>
<sequence length="464" mass="52707">MSLAMDKALMALSLEEEDTPFAMPELPEFSSAEENKLSLIGRILNPHCQKMPGLIMRMPRKWEKEGRKGVHTFNEWVIVVERWVENPPGDYLHYVLIWVQISNIPVNCYTTEALTALGDLVGKTVVVAYDPSKPITQDFIRVQVKFNVANPLRRSKTITIKGKPTDIFFHYERVQKRCFHCQRLNHEKDYCPLVIKQRQEDSRLRREKMTESLKKKQTTIPEEDILFGIIDESLMGTDPVTGRSKIANDVLEEMRKYLKADTGGSHATKVDRIQQSLREVSKNPMSQRSILRLEAPPVITTDLNMGKGLVFDYIDNSEGARALSTHITSGKLLADSSKAYSIASLRSDPVQRCLLEEKGSAESFNDRLSDFPTVFRAGSFAPCSSGIVKRRPVIRRRPPKAVREQRKREATRRDEGVEKGRREGKHIVGSKKRKCSDEKEEKSSTSTKAVCLKVVPKEGLPNVQ</sequence>
<dbReference type="InterPro" id="IPR040256">
    <property type="entry name" value="At4g02000-like"/>
</dbReference>
<dbReference type="Proteomes" id="UP000504610">
    <property type="component" value="Chromosome 4"/>
</dbReference>
<dbReference type="GeneID" id="108850621"/>
<keyword evidence="3" id="KW-1185">Reference proteome</keyword>
<evidence type="ECO:0000256" key="1">
    <source>
        <dbReference type="SAM" id="MobiDB-lite"/>
    </source>
</evidence>
<accession>A0A9W3DKE3</accession>
<dbReference type="PANTHER" id="PTHR31286">
    <property type="entry name" value="GLYCINE-RICH CELL WALL STRUCTURAL PROTEIN 1.8-LIKE"/>
    <property type="match status" value="1"/>
</dbReference>
<dbReference type="PANTHER" id="PTHR31286:SF178">
    <property type="entry name" value="DUF4283 DOMAIN-CONTAINING PROTEIN"/>
    <property type="match status" value="1"/>
</dbReference>
<feature type="compositionally biased region" description="Basic and acidic residues" evidence="1">
    <location>
        <begin position="401"/>
        <end position="421"/>
    </location>
</feature>